<keyword evidence="3" id="KW-0723">Serine/threonine-protein kinase</keyword>
<dbReference type="PANTHER" id="PTHR44167:SF24">
    <property type="entry name" value="SERINE_THREONINE-PROTEIN KINASE CHK2"/>
    <property type="match status" value="1"/>
</dbReference>
<evidence type="ECO:0000313" key="4">
    <source>
        <dbReference type="Proteomes" id="UP000295132"/>
    </source>
</evidence>
<dbReference type="EMBL" id="JAVGVR010000001">
    <property type="protein sequence ID" value="MDQ6599327.1"/>
    <property type="molecule type" value="Genomic_DNA"/>
</dbReference>
<dbReference type="PANTHER" id="PTHR44167">
    <property type="entry name" value="OVARIAN-SPECIFIC SERINE/THREONINE-PROTEIN KINASE LOK-RELATED"/>
    <property type="match status" value="1"/>
</dbReference>
<dbReference type="InterPro" id="IPR000719">
    <property type="entry name" value="Prot_kinase_dom"/>
</dbReference>
<reference evidence="3 4" key="1">
    <citation type="submission" date="2019-03" db="EMBL/GenBank/DDBJ databases">
        <title>Bacillus niacini sp. nov. a Nicotinate-Metabolizing Mesophile Isolated from Soil.</title>
        <authorList>
            <person name="Zhang G."/>
        </authorList>
    </citation>
    <scope>NUCLEOTIDE SEQUENCE [LARGE SCALE GENOMIC DNA]</scope>
    <source>
        <strain evidence="3 4">WN066</strain>
    </source>
</reference>
<evidence type="ECO:0000313" key="2">
    <source>
        <dbReference type="EMBL" id="MDQ6599327.1"/>
    </source>
</evidence>
<proteinExistence type="predicted"/>
<dbReference type="Gene3D" id="3.30.200.20">
    <property type="entry name" value="Phosphorylase Kinase, domain 1"/>
    <property type="match status" value="1"/>
</dbReference>
<dbReference type="Gene3D" id="1.10.510.10">
    <property type="entry name" value="Transferase(Phosphotransferase) domain 1"/>
    <property type="match status" value="1"/>
</dbReference>
<reference evidence="2" key="2">
    <citation type="submission" date="2023-08" db="EMBL/GenBank/DDBJ databases">
        <title>Nitrogen cycling bacteria in agricultural field soils.</title>
        <authorList>
            <person name="Jang J."/>
        </authorList>
    </citation>
    <scope>NUCLEOTIDE SEQUENCE</scope>
    <source>
        <strain evidence="2">PS3-36</strain>
    </source>
</reference>
<dbReference type="SUPFAM" id="SSF56112">
    <property type="entry name" value="Protein kinase-like (PK-like)"/>
    <property type="match status" value="1"/>
</dbReference>
<sequence>MWKRMIHTVSGFIERPFPKDALIENRYKVIDIIGAGSYGFCYLVVDQTDHEIKVLKTLRLHKRITDSGKSSFEFEKKLLASIEHQGFPQYFEEGVHKGIPFYTMEYLNGKNFEQLIFIEGKNFSEKEVFLIASQLLQLIGHLHDRQIIHRDIRIPNVIVADSTIRLIDFGLARKLNQLDATKRKWKRDLRKEINPQADFYGLGHFLLFLLYSDFPLPNDKKERSWEEELSISSGAKHIIRRLLQIEPEYENCRQIETDILEVI</sequence>
<dbReference type="EMBL" id="SMYO01000007">
    <property type="protein sequence ID" value="TDK60391.1"/>
    <property type="molecule type" value="Genomic_DNA"/>
</dbReference>
<gene>
    <name evidence="3" type="ORF">E2K98_16955</name>
    <name evidence="2" type="ORF">RCG21_23825</name>
</gene>
<keyword evidence="3" id="KW-0808">Transferase</keyword>
<feature type="domain" description="Protein kinase" evidence="1">
    <location>
        <begin position="27"/>
        <end position="263"/>
    </location>
</feature>
<dbReference type="Proteomes" id="UP001178888">
    <property type="component" value="Unassembled WGS sequence"/>
</dbReference>
<dbReference type="AlphaFoldDB" id="A0A4R5VRJ4"/>
<comment type="caution">
    <text evidence="3">The sequence shown here is derived from an EMBL/GenBank/DDBJ whole genome shotgun (WGS) entry which is preliminary data.</text>
</comment>
<dbReference type="Proteomes" id="UP000295132">
    <property type="component" value="Unassembled WGS sequence"/>
</dbReference>
<accession>A0A4R5VRJ4</accession>
<dbReference type="PROSITE" id="PS50011">
    <property type="entry name" value="PROTEIN_KINASE_DOM"/>
    <property type="match status" value="1"/>
</dbReference>
<dbReference type="Pfam" id="PF00069">
    <property type="entry name" value="Pkinase"/>
    <property type="match status" value="1"/>
</dbReference>
<dbReference type="GO" id="GO:0005524">
    <property type="term" value="F:ATP binding"/>
    <property type="evidence" value="ECO:0007669"/>
    <property type="project" value="InterPro"/>
</dbReference>
<dbReference type="RefSeq" id="WP_133336129.1">
    <property type="nucleotide sequence ID" value="NZ_JAVGVR010000001.1"/>
</dbReference>
<name>A0A4R5VRJ4_9BACI</name>
<dbReference type="SMART" id="SM00220">
    <property type="entry name" value="S_TKc"/>
    <property type="match status" value="1"/>
</dbReference>
<evidence type="ECO:0000313" key="5">
    <source>
        <dbReference type="Proteomes" id="UP001178888"/>
    </source>
</evidence>
<protein>
    <submittedName>
        <fullName evidence="2 3">Protein kinase</fullName>
    </submittedName>
</protein>
<dbReference type="GO" id="GO:0004674">
    <property type="term" value="F:protein serine/threonine kinase activity"/>
    <property type="evidence" value="ECO:0007669"/>
    <property type="project" value="UniProtKB-KW"/>
</dbReference>
<evidence type="ECO:0000259" key="1">
    <source>
        <dbReference type="PROSITE" id="PS50011"/>
    </source>
</evidence>
<keyword evidence="5" id="KW-1185">Reference proteome</keyword>
<keyword evidence="3" id="KW-0418">Kinase</keyword>
<evidence type="ECO:0000313" key="3">
    <source>
        <dbReference type="EMBL" id="TDK60391.1"/>
    </source>
</evidence>
<dbReference type="InterPro" id="IPR011009">
    <property type="entry name" value="Kinase-like_dom_sf"/>
</dbReference>
<organism evidence="3 4">
    <name type="scientific">Bacillus salipaludis</name>
    <dbReference type="NCBI Taxonomy" id="2547811"/>
    <lineage>
        <taxon>Bacteria</taxon>
        <taxon>Bacillati</taxon>
        <taxon>Bacillota</taxon>
        <taxon>Bacilli</taxon>
        <taxon>Bacillales</taxon>
        <taxon>Bacillaceae</taxon>
        <taxon>Bacillus</taxon>
    </lineage>
</organism>